<evidence type="ECO:0000313" key="3">
    <source>
        <dbReference type="Proteomes" id="UP000249619"/>
    </source>
</evidence>
<feature type="compositionally biased region" description="Polar residues" evidence="1">
    <location>
        <begin position="80"/>
        <end position="89"/>
    </location>
</feature>
<dbReference type="Proteomes" id="UP000249619">
    <property type="component" value="Unassembled WGS sequence"/>
</dbReference>
<dbReference type="OrthoDB" id="3800694at2759"/>
<accession>A0A364MY69</accession>
<name>A0A364MY69_STELY</name>
<dbReference type="AlphaFoldDB" id="A0A364MY69"/>
<evidence type="ECO:0000313" key="2">
    <source>
        <dbReference type="EMBL" id="RAR06291.1"/>
    </source>
</evidence>
<comment type="caution">
    <text evidence="2">The sequence shown here is derived from an EMBL/GenBank/DDBJ whole genome shotgun (WGS) entry which is preliminary data.</text>
</comment>
<feature type="region of interest" description="Disordered" evidence="1">
    <location>
        <begin position="72"/>
        <end position="134"/>
    </location>
</feature>
<evidence type="ECO:0000256" key="1">
    <source>
        <dbReference type="SAM" id="MobiDB-lite"/>
    </source>
</evidence>
<sequence>MAANTGFRLGEEQFSDESDGDQSQTSQQSTSPRRANGQVPAQKSKKKKKKDRRKMGALADELVDVLGDAFSVPNPDARISTDQHLSGDQSMVVDAEFSGKKMSKRTRQNLAKMQARKERNSSKMNTMNDISEDKTLQAQLAAAERRGMSLEEYRKLGTGKGMSKASARRAKKDAKRKERAAAAAAAAVDEMDIG</sequence>
<feature type="region of interest" description="Disordered" evidence="1">
    <location>
        <begin position="152"/>
        <end position="178"/>
    </location>
</feature>
<dbReference type="EMBL" id="QGDH01000117">
    <property type="protein sequence ID" value="RAR06291.1"/>
    <property type="molecule type" value="Genomic_DNA"/>
</dbReference>
<feature type="compositionally biased region" description="Basic residues" evidence="1">
    <location>
        <begin position="43"/>
        <end position="55"/>
    </location>
</feature>
<organism evidence="2 3">
    <name type="scientific">Stemphylium lycopersici</name>
    <name type="common">Tomato gray leaf spot disease fungus</name>
    <name type="synonym">Thyrospora lycopersici</name>
    <dbReference type="NCBI Taxonomy" id="183478"/>
    <lineage>
        <taxon>Eukaryota</taxon>
        <taxon>Fungi</taxon>
        <taxon>Dikarya</taxon>
        <taxon>Ascomycota</taxon>
        <taxon>Pezizomycotina</taxon>
        <taxon>Dothideomycetes</taxon>
        <taxon>Pleosporomycetidae</taxon>
        <taxon>Pleosporales</taxon>
        <taxon>Pleosporineae</taxon>
        <taxon>Pleosporaceae</taxon>
        <taxon>Stemphylium</taxon>
    </lineage>
</organism>
<feature type="region of interest" description="Disordered" evidence="1">
    <location>
        <begin position="1"/>
        <end position="56"/>
    </location>
</feature>
<gene>
    <name evidence="2" type="ORF">DDE83_006990</name>
</gene>
<keyword evidence="3" id="KW-1185">Reference proteome</keyword>
<reference evidence="3" key="1">
    <citation type="submission" date="2018-05" db="EMBL/GenBank/DDBJ databases">
        <title>Draft genome sequence of Stemphylium lycopersici strain CIDEFI 213.</title>
        <authorList>
            <person name="Medina R."/>
            <person name="Franco M.E.E."/>
            <person name="Lucentini C.G."/>
            <person name="Saparrat M.C.N."/>
            <person name="Balatti P.A."/>
        </authorList>
    </citation>
    <scope>NUCLEOTIDE SEQUENCE [LARGE SCALE GENOMIC DNA]</scope>
    <source>
        <strain evidence="3">CIDEFI 213</strain>
    </source>
</reference>
<proteinExistence type="predicted"/>
<protein>
    <submittedName>
        <fullName evidence="2">Lactose permease</fullName>
    </submittedName>
</protein>
<feature type="compositionally biased region" description="Low complexity" evidence="1">
    <location>
        <begin position="22"/>
        <end position="31"/>
    </location>
</feature>